<protein>
    <submittedName>
        <fullName evidence="2">Uncharacterized protein</fullName>
    </submittedName>
</protein>
<feature type="region of interest" description="Disordered" evidence="1">
    <location>
        <begin position="59"/>
        <end position="79"/>
    </location>
</feature>
<feature type="region of interest" description="Disordered" evidence="1">
    <location>
        <begin position="1"/>
        <end position="30"/>
    </location>
</feature>
<sequence length="146" mass="15676">MGQFNSAPGPPPPAQPTGTQMSPRNDENWDGDCGGETMMVYLFLPASPSAAPIAMANANRLPSSSSSSSSSSWRSSSGRGRVFKEGIVRLLQEAANWRRRITVAYGGGRGRPSGRCLEEMLRRRRIISILFKFTSPVGGGGQLTDD</sequence>
<reference evidence="2 3" key="1">
    <citation type="submission" date="2024-10" db="EMBL/GenBank/DDBJ databases">
        <authorList>
            <person name="Kim D."/>
        </authorList>
    </citation>
    <scope>NUCLEOTIDE SEQUENCE [LARGE SCALE GENOMIC DNA]</scope>
    <source>
        <strain evidence="2">BH-2024</strain>
    </source>
</reference>
<gene>
    <name evidence="2" type="ORF">niasHT_014317</name>
</gene>
<evidence type="ECO:0000313" key="2">
    <source>
        <dbReference type="EMBL" id="KAL3111263.1"/>
    </source>
</evidence>
<organism evidence="2 3">
    <name type="scientific">Heterodera trifolii</name>
    <dbReference type="NCBI Taxonomy" id="157864"/>
    <lineage>
        <taxon>Eukaryota</taxon>
        <taxon>Metazoa</taxon>
        <taxon>Ecdysozoa</taxon>
        <taxon>Nematoda</taxon>
        <taxon>Chromadorea</taxon>
        <taxon>Rhabditida</taxon>
        <taxon>Tylenchina</taxon>
        <taxon>Tylenchomorpha</taxon>
        <taxon>Tylenchoidea</taxon>
        <taxon>Heteroderidae</taxon>
        <taxon>Heteroderinae</taxon>
        <taxon>Heterodera</taxon>
    </lineage>
</organism>
<proteinExistence type="predicted"/>
<dbReference type="EMBL" id="JBICBT010000510">
    <property type="protein sequence ID" value="KAL3111263.1"/>
    <property type="molecule type" value="Genomic_DNA"/>
</dbReference>
<keyword evidence="3" id="KW-1185">Reference proteome</keyword>
<feature type="compositionally biased region" description="Low complexity" evidence="1">
    <location>
        <begin position="59"/>
        <end position="77"/>
    </location>
</feature>
<evidence type="ECO:0000256" key="1">
    <source>
        <dbReference type="SAM" id="MobiDB-lite"/>
    </source>
</evidence>
<dbReference type="AlphaFoldDB" id="A0ABD2L7N8"/>
<dbReference type="Proteomes" id="UP001620626">
    <property type="component" value="Unassembled WGS sequence"/>
</dbReference>
<evidence type="ECO:0000313" key="3">
    <source>
        <dbReference type="Proteomes" id="UP001620626"/>
    </source>
</evidence>
<name>A0ABD2L7N8_9BILA</name>
<accession>A0ABD2L7N8</accession>
<comment type="caution">
    <text evidence="2">The sequence shown here is derived from an EMBL/GenBank/DDBJ whole genome shotgun (WGS) entry which is preliminary data.</text>
</comment>